<dbReference type="WBParaSite" id="EN70_10795">
    <property type="protein sequence ID" value="EN70_10795"/>
    <property type="gene ID" value="EN70_10795"/>
</dbReference>
<reference evidence="2" key="1">
    <citation type="submission" date="2012-04" db="EMBL/GenBank/DDBJ databases">
        <title>The Genome Sequence of Loa loa.</title>
        <authorList>
            <consortium name="The Broad Institute Genome Sequencing Platform"/>
            <consortium name="Broad Institute Genome Sequencing Center for Infectious Disease"/>
            <person name="Nutman T.B."/>
            <person name="Fink D.L."/>
            <person name="Russ C."/>
            <person name="Young S."/>
            <person name="Zeng Q."/>
            <person name="Gargeya S."/>
            <person name="Alvarado L."/>
            <person name="Berlin A."/>
            <person name="Chapman S.B."/>
            <person name="Chen Z."/>
            <person name="Freedman E."/>
            <person name="Gellesch M."/>
            <person name="Goldberg J."/>
            <person name="Griggs A."/>
            <person name="Gujja S."/>
            <person name="Heilman E.R."/>
            <person name="Heiman D."/>
            <person name="Howarth C."/>
            <person name="Mehta T."/>
            <person name="Neiman D."/>
            <person name="Pearson M."/>
            <person name="Roberts A."/>
            <person name="Saif S."/>
            <person name="Shea T."/>
            <person name="Shenoy N."/>
            <person name="Sisk P."/>
            <person name="Stolte C."/>
            <person name="Sykes S."/>
            <person name="White J."/>
            <person name="Yandava C."/>
            <person name="Haas B."/>
            <person name="Henn M.R."/>
            <person name="Nusbaum C."/>
            <person name="Birren B."/>
        </authorList>
    </citation>
    <scope>NUCLEOTIDE SEQUENCE [LARGE SCALE GENOMIC DNA]</scope>
</reference>
<reference evidence="3" key="2">
    <citation type="submission" date="2016-11" db="UniProtKB">
        <authorList>
            <consortium name="WormBaseParasite"/>
        </authorList>
    </citation>
    <scope>IDENTIFICATION</scope>
</reference>
<feature type="domain" description="DUF5641" evidence="1">
    <location>
        <begin position="3"/>
        <end position="76"/>
    </location>
</feature>
<evidence type="ECO:0000259" key="1">
    <source>
        <dbReference type="Pfam" id="PF18701"/>
    </source>
</evidence>
<accession>A0A1I7V7Q2</accession>
<evidence type="ECO:0000313" key="2">
    <source>
        <dbReference type="Proteomes" id="UP000095285"/>
    </source>
</evidence>
<dbReference type="AlphaFoldDB" id="A0A1I7V7Q2"/>
<dbReference type="Proteomes" id="UP000095285">
    <property type="component" value="Unassembled WGS sequence"/>
</dbReference>
<organism evidence="2 3">
    <name type="scientific">Loa loa</name>
    <name type="common">Eye worm</name>
    <name type="synonym">Filaria loa</name>
    <dbReference type="NCBI Taxonomy" id="7209"/>
    <lineage>
        <taxon>Eukaryota</taxon>
        <taxon>Metazoa</taxon>
        <taxon>Ecdysozoa</taxon>
        <taxon>Nematoda</taxon>
        <taxon>Chromadorea</taxon>
        <taxon>Rhabditida</taxon>
        <taxon>Spirurina</taxon>
        <taxon>Spiruromorpha</taxon>
        <taxon>Filarioidea</taxon>
        <taxon>Onchocercidae</taxon>
        <taxon>Loa</taxon>
    </lineage>
</organism>
<dbReference type="Pfam" id="PF18701">
    <property type="entry name" value="DUF5641"/>
    <property type="match status" value="1"/>
</dbReference>
<name>A0A1I7V7Q2_LOALO</name>
<sequence>MWRKYLEELRKRAQRKHRGPRSRIRREPKIDELVLLKGNCPRNTWRMRRIDRLIRDENGICRSAVVRIANGKELVRAWDTSILWWFPTEDKGTDHARLGSVADIANGNRETITPLLKARYFCCICSYRLNP</sequence>
<keyword evidence="2" id="KW-1185">Reference proteome</keyword>
<protein>
    <submittedName>
        <fullName evidence="3">DUF5641 domain-containing protein</fullName>
    </submittedName>
</protein>
<dbReference type="InterPro" id="IPR040676">
    <property type="entry name" value="DUF5641"/>
</dbReference>
<proteinExistence type="predicted"/>
<evidence type="ECO:0000313" key="3">
    <source>
        <dbReference type="WBParaSite" id="EN70_10795"/>
    </source>
</evidence>